<keyword evidence="3" id="KW-1185">Reference proteome</keyword>
<evidence type="ECO:0000256" key="1">
    <source>
        <dbReference type="ARBA" id="ARBA00010574"/>
    </source>
</evidence>
<dbReference type="InterPro" id="IPR004394">
    <property type="entry name" value="Iojap/RsfS/C7orf30"/>
</dbReference>
<dbReference type="Proteomes" id="UP000281553">
    <property type="component" value="Unassembled WGS sequence"/>
</dbReference>
<dbReference type="PANTHER" id="PTHR21043">
    <property type="entry name" value="IOJAP SUPERFAMILY ORTHOLOG"/>
    <property type="match status" value="1"/>
</dbReference>
<dbReference type="Pfam" id="PF02410">
    <property type="entry name" value="RsfS"/>
    <property type="match status" value="1"/>
</dbReference>
<proteinExistence type="inferred from homology"/>
<dbReference type="GO" id="GO:0090071">
    <property type="term" value="P:negative regulation of ribosome biogenesis"/>
    <property type="evidence" value="ECO:0007669"/>
    <property type="project" value="TreeGrafter"/>
</dbReference>
<dbReference type="OrthoDB" id="21330at2759"/>
<dbReference type="AlphaFoldDB" id="A0A3P7P2T2"/>
<dbReference type="GO" id="GO:0005739">
    <property type="term" value="C:mitochondrion"/>
    <property type="evidence" value="ECO:0007669"/>
    <property type="project" value="TreeGrafter"/>
</dbReference>
<reference evidence="2 3" key="1">
    <citation type="submission" date="2018-11" db="EMBL/GenBank/DDBJ databases">
        <authorList>
            <consortium name="Pathogen Informatics"/>
        </authorList>
    </citation>
    <scope>NUCLEOTIDE SEQUENCE [LARGE SCALE GENOMIC DNA]</scope>
</reference>
<dbReference type="InterPro" id="IPR043519">
    <property type="entry name" value="NT_sf"/>
</dbReference>
<accession>A0A3P7P2T2</accession>
<evidence type="ECO:0000313" key="2">
    <source>
        <dbReference type="EMBL" id="VDN14612.1"/>
    </source>
</evidence>
<protein>
    <submittedName>
        <fullName evidence="2">Uncharacterized protein</fullName>
    </submittedName>
</protein>
<gene>
    <name evidence="2" type="ORF">DILT_LOCUS10443</name>
</gene>
<dbReference type="Gene3D" id="3.30.460.10">
    <property type="entry name" value="Beta Polymerase, domain 2"/>
    <property type="match status" value="1"/>
</dbReference>
<comment type="similarity">
    <text evidence="1">Belongs to the Iojap/RsfS family.</text>
</comment>
<sequence length="232" mass="26014">MILTRKTSAYTTKVLLQITILFEEDPQFEYVAQSNKEIDYSFISPERGDSGVFELDEMTKLLRKENLDQIVCLKLPKTACLGDFMIIANAKSKRHLSQTTTVIQKLFKMKRNPTDPLPVFEGLRENSDWVATDLVCSSLVLSHEAHSDYICDITFAGNIVLHLFSSSATRETYSLESLWGAGPEFDEQTQGFKTVSSETDGAALGLLSQTDWEQIIAEVRARKATETSGTKK</sequence>
<dbReference type="GO" id="GO:0017148">
    <property type="term" value="P:negative regulation of translation"/>
    <property type="evidence" value="ECO:0007669"/>
    <property type="project" value="TreeGrafter"/>
</dbReference>
<organism evidence="2 3">
    <name type="scientific">Dibothriocephalus latus</name>
    <name type="common">Fish tapeworm</name>
    <name type="synonym">Diphyllobothrium latum</name>
    <dbReference type="NCBI Taxonomy" id="60516"/>
    <lineage>
        <taxon>Eukaryota</taxon>
        <taxon>Metazoa</taxon>
        <taxon>Spiralia</taxon>
        <taxon>Lophotrochozoa</taxon>
        <taxon>Platyhelminthes</taxon>
        <taxon>Cestoda</taxon>
        <taxon>Eucestoda</taxon>
        <taxon>Diphyllobothriidea</taxon>
        <taxon>Diphyllobothriidae</taxon>
        <taxon>Dibothriocephalus</taxon>
    </lineage>
</organism>
<dbReference type="GO" id="GO:0043023">
    <property type="term" value="F:ribosomal large subunit binding"/>
    <property type="evidence" value="ECO:0007669"/>
    <property type="project" value="TreeGrafter"/>
</dbReference>
<evidence type="ECO:0000313" key="3">
    <source>
        <dbReference type="Proteomes" id="UP000281553"/>
    </source>
</evidence>
<dbReference type="PANTHER" id="PTHR21043:SF0">
    <property type="entry name" value="MITOCHONDRIAL ASSEMBLY OF RIBOSOMAL LARGE SUBUNIT PROTEIN 1"/>
    <property type="match status" value="1"/>
</dbReference>
<name>A0A3P7P2T2_DIBLA</name>
<dbReference type="EMBL" id="UYRU01059775">
    <property type="protein sequence ID" value="VDN14612.1"/>
    <property type="molecule type" value="Genomic_DNA"/>
</dbReference>
<dbReference type="SUPFAM" id="SSF81301">
    <property type="entry name" value="Nucleotidyltransferase"/>
    <property type="match status" value="1"/>
</dbReference>